<keyword evidence="2" id="KW-0378">Hydrolase</keyword>
<protein>
    <submittedName>
        <fullName evidence="2">Phosphohydrolase</fullName>
    </submittedName>
</protein>
<dbReference type="InterPro" id="IPR052567">
    <property type="entry name" value="OP_Dioxygenase"/>
</dbReference>
<dbReference type="InterPro" id="IPR017670">
    <property type="entry name" value="Phosphonate_degrad-assoc"/>
</dbReference>
<dbReference type="CDD" id="cd00077">
    <property type="entry name" value="HDc"/>
    <property type="match status" value="1"/>
</dbReference>
<evidence type="ECO:0000259" key="1">
    <source>
        <dbReference type="Pfam" id="PF01966"/>
    </source>
</evidence>
<dbReference type="InterPro" id="IPR006674">
    <property type="entry name" value="HD_domain"/>
</dbReference>
<dbReference type="AlphaFoldDB" id="A0A653E7Y9"/>
<dbReference type="Gene3D" id="1.10.3210.10">
    <property type="entry name" value="Hypothetical protein af1432"/>
    <property type="match status" value="1"/>
</dbReference>
<feature type="domain" description="HD" evidence="1">
    <location>
        <begin position="32"/>
        <end position="94"/>
    </location>
</feature>
<accession>A0A653E7Y9</accession>
<dbReference type="RefSeq" id="WP_150549076.1">
    <property type="nucleotide sequence ID" value="NZ_LR215729.2"/>
</dbReference>
<organism evidence="2">
    <name type="scientific">Pseudomonas marincola</name>
    <dbReference type="NCBI Taxonomy" id="437900"/>
    <lineage>
        <taxon>Bacteria</taxon>
        <taxon>Pseudomonadati</taxon>
        <taxon>Pseudomonadota</taxon>
        <taxon>Gammaproteobacteria</taxon>
        <taxon>Pseudomonadales</taxon>
        <taxon>Pseudomonadaceae</taxon>
        <taxon>Pseudomonas</taxon>
    </lineage>
</organism>
<dbReference type="EMBL" id="LR215729">
    <property type="protein sequence ID" value="VEV98728.1"/>
    <property type="molecule type" value="Genomic_DNA"/>
</dbReference>
<sequence>MTLSRTDFIAQVEQLFANQGQAQYGEDISQTQHALQCATLAQRSGCSESLIVAALLHDIGHLYESPEASAAHDLRHEEQAANLLRNVLPESVWQPIRLHVAAKRYFCAVDPAYHADLSSASRDSLALQGGPFDPSAANAFLRAPFAKDALTLRRLDDLGKDPHMQTPPLSHFYPLIENLLVAHEQAA</sequence>
<dbReference type="PANTHER" id="PTHR40202:SF1">
    <property type="entry name" value="HD DOMAIN-CONTAINING PROTEIN"/>
    <property type="match status" value="1"/>
</dbReference>
<reference evidence="2" key="1">
    <citation type="submission" date="2019-02" db="EMBL/GenBank/DDBJ databases">
        <authorList>
            <consortium name="Genoscope - CEA"/>
            <person name="William W."/>
        </authorList>
    </citation>
    <scope>NUCLEOTIDE SEQUENCE [LARGE SCALE GENOMIC DNA]</scope>
    <source>
        <strain evidence="2">YSy11</strain>
    </source>
</reference>
<dbReference type="SUPFAM" id="SSF109604">
    <property type="entry name" value="HD-domain/PDEase-like"/>
    <property type="match status" value="1"/>
</dbReference>
<dbReference type="NCBIfam" id="TIGR03276">
    <property type="entry name" value="Phn-HD"/>
    <property type="match status" value="1"/>
</dbReference>
<dbReference type="InterPro" id="IPR003607">
    <property type="entry name" value="HD/PDEase_dom"/>
</dbReference>
<evidence type="ECO:0000313" key="2">
    <source>
        <dbReference type="EMBL" id="VEV98728.1"/>
    </source>
</evidence>
<gene>
    <name evidence="2" type="ORF">PMYSY11_3684</name>
</gene>
<dbReference type="Pfam" id="PF01966">
    <property type="entry name" value="HD"/>
    <property type="match status" value="1"/>
</dbReference>
<dbReference type="GO" id="GO:0016787">
    <property type="term" value="F:hydrolase activity"/>
    <property type="evidence" value="ECO:0007669"/>
    <property type="project" value="UniProtKB-KW"/>
</dbReference>
<proteinExistence type="predicted"/>
<name>A0A653E7Y9_9PSED</name>
<dbReference type="PANTHER" id="PTHR40202">
    <property type="match status" value="1"/>
</dbReference>